<feature type="compositionally biased region" description="Polar residues" evidence="1">
    <location>
        <begin position="24"/>
        <end position="51"/>
    </location>
</feature>
<organism evidence="2 3">
    <name type="scientific">Lepraria finkii</name>
    <dbReference type="NCBI Taxonomy" id="1340010"/>
    <lineage>
        <taxon>Eukaryota</taxon>
        <taxon>Fungi</taxon>
        <taxon>Dikarya</taxon>
        <taxon>Ascomycota</taxon>
        <taxon>Pezizomycotina</taxon>
        <taxon>Lecanoromycetes</taxon>
        <taxon>OSLEUM clade</taxon>
        <taxon>Lecanoromycetidae</taxon>
        <taxon>Lecanorales</taxon>
        <taxon>Lecanorineae</taxon>
        <taxon>Stereocaulaceae</taxon>
        <taxon>Lepraria</taxon>
    </lineage>
</organism>
<protein>
    <submittedName>
        <fullName evidence="2">Uncharacterized protein</fullName>
    </submittedName>
</protein>
<reference evidence="2 3" key="1">
    <citation type="submission" date="2024-09" db="EMBL/GenBank/DDBJ databases">
        <title>Rethinking Asexuality: The Enigmatic Case of Functional Sexual Genes in Lepraria (Stereocaulaceae).</title>
        <authorList>
            <person name="Doellman M."/>
            <person name="Sun Y."/>
            <person name="Barcenas-Pena A."/>
            <person name="Lumbsch H.T."/>
            <person name="Grewe F."/>
        </authorList>
    </citation>
    <scope>NUCLEOTIDE SEQUENCE [LARGE SCALE GENOMIC DNA]</scope>
    <source>
        <strain evidence="2 3">Grewe 0041</strain>
    </source>
</reference>
<proteinExistence type="predicted"/>
<gene>
    <name evidence="2" type="ORF">ABVK25_005275</name>
</gene>
<evidence type="ECO:0000256" key="1">
    <source>
        <dbReference type="SAM" id="MobiDB-lite"/>
    </source>
</evidence>
<evidence type="ECO:0000313" key="3">
    <source>
        <dbReference type="Proteomes" id="UP001590951"/>
    </source>
</evidence>
<comment type="caution">
    <text evidence="2">The sequence shown here is derived from an EMBL/GenBank/DDBJ whole genome shotgun (WGS) entry which is preliminary data.</text>
</comment>
<accession>A0ABR4BAT2</accession>
<sequence>MHNGTKDWFHEKEKDMASASFPSWTNEARSWSDAASSQKTGSPRQTQPMQTDRNRPALRTIVYAGSLDTDPGRGKEMLDACIREGFFYVDLGANELSIRQTLTYARIFLTPWDFNELCSERKSWLE</sequence>
<dbReference type="Proteomes" id="UP001590951">
    <property type="component" value="Unassembled WGS sequence"/>
</dbReference>
<feature type="region of interest" description="Disordered" evidence="1">
    <location>
        <begin position="24"/>
        <end position="57"/>
    </location>
</feature>
<dbReference type="EMBL" id="JBHFEH010000015">
    <property type="protein sequence ID" value="KAL2054527.1"/>
    <property type="molecule type" value="Genomic_DNA"/>
</dbReference>
<evidence type="ECO:0000313" key="2">
    <source>
        <dbReference type="EMBL" id="KAL2054527.1"/>
    </source>
</evidence>
<name>A0ABR4BAT2_9LECA</name>
<keyword evidence="3" id="KW-1185">Reference proteome</keyword>